<proteinExistence type="predicted"/>
<dbReference type="Proteomes" id="UP000237381">
    <property type="component" value="Unassembled WGS sequence"/>
</dbReference>
<evidence type="ECO:0000313" key="3">
    <source>
        <dbReference type="Proteomes" id="UP000237381"/>
    </source>
</evidence>
<dbReference type="EMBL" id="PQGA01000036">
    <property type="protein sequence ID" value="POR45285.1"/>
    <property type="molecule type" value="Genomic_DNA"/>
</dbReference>
<keyword evidence="3" id="KW-1185">Reference proteome</keyword>
<name>A0A2S4LSA6_9BURK</name>
<reference evidence="2 3" key="1">
    <citation type="submission" date="2018-01" db="EMBL/GenBank/DDBJ databases">
        <title>Genomic Encyclopedia of Type Strains, Phase III (KMG-III): the genomes of soil and plant-associated and newly described type strains.</title>
        <authorList>
            <person name="Whitman W."/>
        </authorList>
    </citation>
    <scope>NUCLEOTIDE SEQUENCE [LARGE SCALE GENOMIC DNA]</scope>
    <source>
        <strain evidence="2 3">JCM 18070</strain>
    </source>
</reference>
<sequence length="147" mass="15919">MFFRSGSIRFPPGSRLSGSGRSRDLDRIELDLARDRHARAAMEAYADSCEAELPWLSEVLRQSRFGRPEKLTYCSSTVLRAFVLAQSRAAAQADYAHAAWEHVRVQLAAVLAGLPQAGARTALSGAPDTSGITGSEDLADGTRTVLR</sequence>
<accession>A0A2S4LSA6</accession>
<dbReference type="RefSeq" id="WP_181315670.1">
    <property type="nucleotide sequence ID" value="NZ_PQGA01000036.1"/>
</dbReference>
<protein>
    <submittedName>
        <fullName evidence="2">Uncharacterized protein</fullName>
    </submittedName>
</protein>
<comment type="caution">
    <text evidence="2">The sequence shown here is derived from an EMBL/GenBank/DDBJ whole genome shotgun (WGS) entry which is preliminary data.</text>
</comment>
<dbReference type="AlphaFoldDB" id="A0A2S4LSA6"/>
<organism evidence="2 3">
    <name type="scientific">Paraburkholderia eburnea</name>
    <dbReference type="NCBI Taxonomy" id="1189126"/>
    <lineage>
        <taxon>Bacteria</taxon>
        <taxon>Pseudomonadati</taxon>
        <taxon>Pseudomonadota</taxon>
        <taxon>Betaproteobacteria</taxon>
        <taxon>Burkholderiales</taxon>
        <taxon>Burkholderiaceae</taxon>
        <taxon>Paraburkholderia</taxon>
    </lineage>
</organism>
<evidence type="ECO:0000256" key="1">
    <source>
        <dbReference type="SAM" id="MobiDB-lite"/>
    </source>
</evidence>
<gene>
    <name evidence="2" type="ORF">B0G62_1363</name>
</gene>
<feature type="region of interest" description="Disordered" evidence="1">
    <location>
        <begin position="122"/>
        <end position="147"/>
    </location>
</feature>
<evidence type="ECO:0000313" key="2">
    <source>
        <dbReference type="EMBL" id="POR45285.1"/>
    </source>
</evidence>